<sequence>GEEEKRKKEKCWQGCGTFVCCWWKCTLMQTLENSMVLLKKLKIELLYDPTIPLLGIYAKELKSGIQTDICTPVFIASFTRAKGEKQTIHPSTEEQTKHSTDTKWSIIQPLKKKETLSRATTWVNLEDIMLSE</sequence>
<evidence type="ECO:0000313" key="1">
    <source>
        <dbReference type="EMBL" id="KAF0884359.1"/>
    </source>
</evidence>
<feature type="non-terminal residue" evidence="1">
    <location>
        <position position="1"/>
    </location>
</feature>
<keyword evidence="2" id="KW-1185">Reference proteome</keyword>
<gene>
    <name evidence="1" type="ORF">FOF47_R03791</name>
</gene>
<reference evidence="1 2" key="1">
    <citation type="submission" date="2019-11" db="EMBL/GenBank/DDBJ databases">
        <authorList>
            <person name="Yang C."/>
            <person name="Li F."/>
        </authorList>
    </citation>
    <scope>NUCLEOTIDE SEQUENCE [LARGE SCALE GENOMIC DNA]</scope>
    <source>
        <strain evidence="1">KB4526</strain>
        <tissue evidence="1">Muscle</tissue>
    </source>
</reference>
<proteinExistence type="predicted"/>
<evidence type="ECO:0000313" key="2">
    <source>
        <dbReference type="Proteomes" id="UP000475037"/>
    </source>
</evidence>
<organism evidence="1 2">
    <name type="scientific">Crocuta crocuta</name>
    <name type="common">Spotted hyena</name>
    <dbReference type="NCBI Taxonomy" id="9678"/>
    <lineage>
        <taxon>Eukaryota</taxon>
        <taxon>Metazoa</taxon>
        <taxon>Chordata</taxon>
        <taxon>Craniata</taxon>
        <taxon>Vertebrata</taxon>
        <taxon>Euteleostomi</taxon>
        <taxon>Mammalia</taxon>
        <taxon>Eutheria</taxon>
        <taxon>Laurasiatheria</taxon>
        <taxon>Carnivora</taxon>
        <taxon>Feliformia</taxon>
        <taxon>Hyaenidae</taxon>
        <taxon>Crocuta</taxon>
    </lineage>
</organism>
<name>A0A6G1B8M6_CROCR</name>
<protein>
    <submittedName>
        <fullName evidence="1">LORF2 protein</fullName>
    </submittedName>
</protein>
<comment type="caution">
    <text evidence="1">The sequence shown here is derived from an EMBL/GenBank/DDBJ whole genome shotgun (WGS) entry which is preliminary data.</text>
</comment>
<dbReference type="AlphaFoldDB" id="A0A6G1B8M6"/>
<accession>A0A6G1B8M6</accession>
<feature type="non-terminal residue" evidence="1">
    <location>
        <position position="132"/>
    </location>
</feature>
<dbReference type="EMBL" id="VOAJ01001723">
    <property type="protein sequence ID" value="KAF0884359.1"/>
    <property type="molecule type" value="Genomic_DNA"/>
</dbReference>
<dbReference type="Proteomes" id="UP000475037">
    <property type="component" value="Unassembled WGS sequence"/>
</dbReference>